<comment type="caution">
    <text evidence="2">The sequence shown here is derived from an EMBL/GenBank/DDBJ whole genome shotgun (WGS) entry which is preliminary data.</text>
</comment>
<gene>
    <name evidence="2" type="ORF">TARUN_5759</name>
</gene>
<reference evidence="2 3" key="1">
    <citation type="journal article" date="2018" name="PLoS Pathog.">
        <title>Evolution of structural diversity of trichothecenes, a family of toxins produced by plant pathogenic and entomopathogenic fungi.</title>
        <authorList>
            <person name="Proctor R.H."/>
            <person name="McCormick S.P."/>
            <person name="Kim H.S."/>
            <person name="Cardoza R.E."/>
            <person name="Stanley A.M."/>
            <person name="Lindo L."/>
            <person name="Kelly A."/>
            <person name="Brown D.W."/>
            <person name="Lee T."/>
            <person name="Vaughan M.M."/>
            <person name="Alexander N.J."/>
            <person name="Busman M."/>
            <person name="Gutierrez S."/>
        </authorList>
    </citation>
    <scope>NUCLEOTIDE SEQUENCE [LARGE SCALE GENOMIC DNA]</scope>
    <source>
        <strain evidence="2 3">IBT 40837</strain>
    </source>
</reference>
<dbReference type="SUPFAM" id="SSF51182">
    <property type="entry name" value="RmlC-like cupins"/>
    <property type="match status" value="1"/>
</dbReference>
<dbReference type="InterPro" id="IPR009327">
    <property type="entry name" value="Cupin_DUF985"/>
</dbReference>
<evidence type="ECO:0000313" key="2">
    <source>
        <dbReference type="EMBL" id="RFU76476.1"/>
    </source>
</evidence>
<sequence>MSDSQSNDEVSNTIKLINPTFTPSSSSDESAAVKSTLKSLSLIEHVEGGYFAVTDVSNTTIPSPYPSTPLSQRTIDLVDGLPADFDYSLRRLSTTIFYYLTPNRPQGSFHRNRSRIIHTLHRGRGRYVLIHPDGRIESFVVGNNIERGEKLQWVVEGEVWKASFLLADNDGQSSSDGLLISETVVPGFEYADHEFLSRERLVEILPDTKAKALEWLVKH</sequence>
<name>A0A395NK70_TRIAR</name>
<dbReference type="EMBL" id="PXOA01000349">
    <property type="protein sequence ID" value="RFU76476.1"/>
    <property type="molecule type" value="Genomic_DNA"/>
</dbReference>
<organism evidence="2 3">
    <name type="scientific">Trichoderma arundinaceum</name>
    <dbReference type="NCBI Taxonomy" id="490622"/>
    <lineage>
        <taxon>Eukaryota</taxon>
        <taxon>Fungi</taxon>
        <taxon>Dikarya</taxon>
        <taxon>Ascomycota</taxon>
        <taxon>Pezizomycotina</taxon>
        <taxon>Sordariomycetes</taxon>
        <taxon>Hypocreomycetidae</taxon>
        <taxon>Hypocreales</taxon>
        <taxon>Hypocreaceae</taxon>
        <taxon>Trichoderma</taxon>
    </lineage>
</organism>
<dbReference type="PANTHER" id="PTHR33387:SF3">
    <property type="entry name" value="DUF985 DOMAIN-CONTAINING PROTEIN"/>
    <property type="match status" value="1"/>
</dbReference>
<accession>A0A395NK70</accession>
<dbReference type="CDD" id="cd06121">
    <property type="entry name" value="cupin_YML079wp"/>
    <property type="match status" value="1"/>
</dbReference>
<dbReference type="InterPro" id="IPR039935">
    <property type="entry name" value="YML079W-like"/>
</dbReference>
<keyword evidence="3" id="KW-1185">Reference proteome</keyword>
<dbReference type="Gene3D" id="2.60.120.10">
    <property type="entry name" value="Jelly Rolls"/>
    <property type="match status" value="1"/>
</dbReference>
<dbReference type="Pfam" id="PF06172">
    <property type="entry name" value="Cupin_5"/>
    <property type="match status" value="1"/>
</dbReference>
<dbReference type="InterPro" id="IPR014710">
    <property type="entry name" value="RmlC-like_jellyroll"/>
</dbReference>
<dbReference type="Proteomes" id="UP000266272">
    <property type="component" value="Unassembled WGS sequence"/>
</dbReference>
<dbReference type="PANTHER" id="PTHR33387">
    <property type="entry name" value="RMLC-LIKE JELLY ROLL FOLD PROTEIN"/>
    <property type="match status" value="1"/>
</dbReference>
<evidence type="ECO:0000259" key="1">
    <source>
        <dbReference type="Pfam" id="PF06172"/>
    </source>
</evidence>
<dbReference type="AlphaFoldDB" id="A0A395NK70"/>
<dbReference type="OrthoDB" id="6614653at2759"/>
<proteinExistence type="predicted"/>
<dbReference type="InterPro" id="IPR011051">
    <property type="entry name" value="RmlC_Cupin_sf"/>
</dbReference>
<feature type="domain" description="DUF985" evidence="1">
    <location>
        <begin position="36"/>
        <end position="196"/>
    </location>
</feature>
<evidence type="ECO:0000313" key="3">
    <source>
        <dbReference type="Proteomes" id="UP000266272"/>
    </source>
</evidence>
<protein>
    <recommendedName>
        <fullName evidence="1">DUF985 domain-containing protein</fullName>
    </recommendedName>
</protein>